<comment type="caution">
    <text evidence="2">The sequence shown here is derived from an EMBL/GenBank/DDBJ whole genome shotgun (WGS) entry which is preliminary data.</text>
</comment>
<evidence type="ECO:0000256" key="1">
    <source>
        <dbReference type="SAM" id="Phobius"/>
    </source>
</evidence>
<protein>
    <recommendedName>
        <fullName evidence="3">DUF3592 domain-containing protein</fullName>
    </recommendedName>
</protein>
<evidence type="ECO:0008006" key="3">
    <source>
        <dbReference type="Google" id="ProtNLM"/>
    </source>
</evidence>
<dbReference type="AlphaFoldDB" id="A0A644WSS7"/>
<accession>A0A644WSS7</accession>
<keyword evidence="1" id="KW-1133">Transmembrane helix</keyword>
<proteinExistence type="predicted"/>
<organism evidence="2">
    <name type="scientific">bioreactor metagenome</name>
    <dbReference type="NCBI Taxonomy" id="1076179"/>
    <lineage>
        <taxon>unclassified sequences</taxon>
        <taxon>metagenomes</taxon>
        <taxon>ecological metagenomes</taxon>
    </lineage>
</organism>
<sequence length="139" mass="15423">MKRKRLPRILISLLGAVFILWGAMSIALGVFGEQTTAVVTHIRREGGERTDVKPGRYTYNISYTFSLSNGKKIYGVAKKIGDGAYVKADGTSTIRIKYFHRFPYFNAMENDTGPRAGPVTLVLVGGVLVFLMVRKHRVG</sequence>
<keyword evidence="1" id="KW-0472">Membrane</keyword>
<feature type="transmembrane region" description="Helical" evidence="1">
    <location>
        <begin position="116"/>
        <end position="133"/>
    </location>
</feature>
<reference evidence="2" key="1">
    <citation type="submission" date="2019-08" db="EMBL/GenBank/DDBJ databases">
        <authorList>
            <person name="Kucharzyk K."/>
            <person name="Murdoch R.W."/>
            <person name="Higgins S."/>
            <person name="Loffler F."/>
        </authorList>
    </citation>
    <scope>NUCLEOTIDE SEQUENCE</scope>
</reference>
<keyword evidence="1" id="KW-0812">Transmembrane</keyword>
<dbReference type="EMBL" id="VSSQ01001285">
    <property type="protein sequence ID" value="MPM06975.1"/>
    <property type="molecule type" value="Genomic_DNA"/>
</dbReference>
<evidence type="ECO:0000313" key="2">
    <source>
        <dbReference type="EMBL" id="MPM06975.1"/>
    </source>
</evidence>
<name>A0A644WSS7_9ZZZZ</name>
<gene>
    <name evidence="2" type="ORF">SDC9_53279</name>
</gene>